<dbReference type="EMBL" id="CP059894">
    <property type="protein sequence ID" value="QNJ95481.1"/>
    <property type="molecule type" value="Genomic_DNA"/>
</dbReference>
<protein>
    <recommendedName>
        <fullName evidence="4">YrhK domain-containing protein</fullName>
    </recommendedName>
</protein>
<sequence length="207" mass="21695">MADVATLRRQCWLFAVGSSFFAIGTAPGFTAVAGAGATNVLCFAGSWFFTTAAWMQLRLSDRGTAWWSSAIQFAGTILFNVSTGASVWAHTVHGERRYVWAPDATGSLAFLISGVLGVIVVGLWAPRSVDWQAEWINLAGCVAFGVSAVAAFVTKAGTTEDIGLANLGTFAGALCFLAAALLILPGRRGLRPPTAHPPSTAPGPHRR</sequence>
<proteinExistence type="predicted"/>
<keyword evidence="1" id="KW-0472">Membrane</keyword>
<feature type="transmembrane region" description="Helical" evidence="1">
    <location>
        <begin position="135"/>
        <end position="153"/>
    </location>
</feature>
<accession>A0A7G8PMB5</accession>
<keyword evidence="1" id="KW-1133">Transmembrane helix</keyword>
<gene>
    <name evidence="2" type="ORF">HZU40_15415</name>
</gene>
<name>A0A7G8PMB5_9MYCO</name>
<dbReference type="Proteomes" id="UP000515498">
    <property type="component" value="Chromosome"/>
</dbReference>
<feature type="transmembrane region" description="Helical" evidence="1">
    <location>
        <begin position="66"/>
        <end position="88"/>
    </location>
</feature>
<organism evidence="2 3">
    <name type="scientific">Mycolicibacterium fluoranthenivorans</name>
    <dbReference type="NCBI Taxonomy" id="258505"/>
    <lineage>
        <taxon>Bacteria</taxon>
        <taxon>Bacillati</taxon>
        <taxon>Actinomycetota</taxon>
        <taxon>Actinomycetes</taxon>
        <taxon>Mycobacteriales</taxon>
        <taxon>Mycobacteriaceae</taxon>
        <taxon>Mycolicibacterium</taxon>
    </lineage>
</organism>
<evidence type="ECO:0000256" key="1">
    <source>
        <dbReference type="SAM" id="Phobius"/>
    </source>
</evidence>
<feature type="transmembrane region" description="Helical" evidence="1">
    <location>
        <begin position="108"/>
        <end position="126"/>
    </location>
</feature>
<evidence type="ECO:0000313" key="3">
    <source>
        <dbReference type="Proteomes" id="UP000515498"/>
    </source>
</evidence>
<feature type="transmembrane region" description="Helical" evidence="1">
    <location>
        <begin position="36"/>
        <end position="54"/>
    </location>
</feature>
<reference evidence="2 3" key="1">
    <citation type="submission" date="2020-07" db="EMBL/GenBank/DDBJ databases">
        <title>Draft genome sequence of four isobutane-metabolizing strains capable of cometabolically degrading diverse ether contaminants.</title>
        <authorList>
            <person name="Chen W."/>
            <person name="Faulkner N."/>
            <person name="Smith C."/>
            <person name="Hyman M."/>
        </authorList>
    </citation>
    <scope>NUCLEOTIDE SEQUENCE [LARGE SCALE GENOMIC DNA]</scope>
    <source>
        <strain evidence="2 3">2A</strain>
    </source>
</reference>
<dbReference type="AlphaFoldDB" id="A0A7G8PMB5"/>
<keyword evidence="1" id="KW-0812">Transmembrane</keyword>
<evidence type="ECO:0000313" key="2">
    <source>
        <dbReference type="EMBL" id="QNJ95481.1"/>
    </source>
</evidence>
<dbReference type="RefSeq" id="WP_187098917.1">
    <property type="nucleotide sequence ID" value="NZ_CP059894.1"/>
</dbReference>
<feature type="transmembrane region" description="Helical" evidence="1">
    <location>
        <begin position="12"/>
        <end position="30"/>
    </location>
</feature>
<dbReference type="KEGG" id="mflu:HZU40_15415"/>
<evidence type="ECO:0008006" key="4">
    <source>
        <dbReference type="Google" id="ProtNLM"/>
    </source>
</evidence>
<feature type="transmembrane region" description="Helical" evidence="1">
    <location>
        <begin position="165"/>
        <end position="184"/>
    </location>
</feature>